<dbReference type="EMBL" id="JAAZNL010000057">
    <property type="protein sequence ID" value="NMB70408.1"/>
    <property type="molecule type" value="Genomic_DNA"/>
</dbReference>
<evidence type="ECO:0000256" key="1">
    <source>
        <dbReference type="SAM" id="Coils"/>
    </source>
</evidence>
<sequence>MSMEKITKRLKIISDLQDEINKIRALVEESLESDSNYQELQDAVTKMKEETKIKKDKVMSTASVKSLQDQLKEIRDDMKDHKTALAQELADYYKESGSLDIVDDEGNTKRIVFSAKLVTH</sequence>
<feature type="coiled-coil region" evidence="1">
    <location>
        <begin position="13"/>
        <end position="91"/>
    </location>
</feature>
<gene>
    <name evidence="2" type="ORF">GYA27_04415</name>
</gene>
<dbReference type="Proteomes" id="UP000526033">
    <property type="component" value="Unassembled WGS sequence"/>
</dbReference>
<evidence type="ECO:0000313" key="3">
    <source>
        <dbReference type="Proteomes" id="UP000526033"/>
    </source>
</evidence>
<proteinExistence type="predicted"/>
<accession>A0A7X9DL22</accession>
<organism evidence="2 3">
    <name type="scientific">candidate division WWE3 bacterium</name>
    <dbReference type="NCBI Taxonomy" id="2053526"/>
    <lineage>
        <taxon>Bacteria</taxon>
        <taxon>Katanobacteria</taxon>
    </lineage>
</organism>
<keyword evidence="1" id="KW-0175">Coiled coil</keyword>
<reference evidence="2 3" key="1">
    <citation type="journal article" date="2020" name="Biotechnol. Biofuels">
        <title>New insights from the biogas microbiome by comprehensive genome-resolved metagenomics of nearly 1600 species originating from multiple anaerobic digesters.</title>
        <authorList>
            <person name="Campanaro S."/>
            <person name="Treu L."/>
            <person name="Rodriguez-R L.M."/>
            <person name="Kovalovszki A."/>
            <person name="Ziels R.M."/>
            <person name="Maus I."/>
            <person name="Zhu X."/>
            <person name="Kougias P.G."/>
            <person name="Basile A."/>
            <person name="Luo G."/>
            <person name="Schluter A."/>
            <person name="Konstantinidis K.T."/>
            <person name="Angelidaki I."/>
        </authorList>
    </citation>
    <scope>NUCLEOTIDE SEQUENCE [LARGE SCALE GENOMIC DNA]</scope>
    <source>
        <strain evidence="2">AS27yjCOA_165</strain>
    </source>
</reference>
<comment type="caution">
    <text evidence="2">The sequence shown here is derived from an EMBL/GenBank/DDBJ whole genome shotgun (WGS) entry which is preliminary data.</text>
</comment>
<evidence type="ECO:0000313" key="2">
    <source>
        <dbReference type="EMBL" id="NMB70408.1"/>
    </source>
</evidence>
<name>A0A7X9DL22_UNCKA</name>
<protein>
    <submittedName>
        <fullName evidence="2">Uncharacterized protein</fullName>
    </submittedName>
</protein>
<dbReference type="AlphaFoldDB" id="A0A7X9DL22"/>